<comment type="similarity">
    <text evidence="5">Belongs to the protein N5-glutamine methyltransferase family. PrmC subfamily.</text>
</comment>
<dbReference type="InterPro" id="IPR050320">
    <property type="entry name" value="N5-glutamine_MTase"/>
</dbReference>
<comment type="caution">
    <text evidence="5">Lacks conserved residue(s) required for the propagation of feature annotation.</text>
</comment>
<dbReference type="PANTHER" id="PTHR18895:SF74">
    <property type="entry name" value="MTRF1L RELEASE FACTOR GLUTAMINE METHYLTRANSFERASE"/>
    <property type="match status" value="1"/>
</dbReference>
<dbReference type="PANTHER" id="PTHR18895">
    <property type="entry name" value="HEMK METHYLTRANSFERASE"/>
    <property type="match status" value="1"/>
</dbReference>
<feature type="binding site" evidence="5">
    <location>
        <begin position="124"/>
        <end position="128"/>
    </location>
    <ligand>
        <name>S-adenosyl-L-methionine</name>
        <dbReference type="ChEBI" id="CHEBI:59789"/>
    </ligand>
</feature>
<sequence>MKIKDLRINFKDSLSELYESEEILSFFYILSEKILGLKRVDVAMSMDVVITNDQLLHFINAKNRLINQDPIQYIIGDTEFYGLYFKVDQNVLIPRPETEELVDWIIKDYEHKKGERKLKILDIGTGSGCIAVSLAKNLPEAAVSAIDISEEALEIAMENAQYNDVKVNFIQTNILELDFLEERFDIIVSNPPYVRELEKQEIKPNVLDNEPHLALFVSDNDPLIFYKKITELAKQSLTAQGLLYFEINQYLGKETKKMIEKQGFESVIVRKDLYDNDRMIRASLIKKNDL</sequence>
<dbReference type="InterPro" id="IPR040758">
    <property type="entry name" value="PrmC_N"/>
</dbReference>
<evidence type="ECO:0000256" key="4">
    <source>
        <dbReference type="ARBA" id="ARBA00048391"/>
    </source>
</evidence>
<protein>
    <recommendedName>
        <fullName evidence="5">Release factor glutamine methyltransferase</fullName>
        <shortName evidence="5">RF MTase</shortName>
        <ecNumber evidence="5">2.1.1.297</ecNumber>
    </recommendedName>
    <alternativeName>
        <fullName evidence="5">N5-glutamine methyltransferase PrmC</fullName>
    </alternativeName>
    <alternativeName>
        <fullName evidence="5">Protein-(glutamine-N5) MTase PrmC</fullName>
    </alternativeName>
    <alternativeName>
        <fullName evidence="5">Protein-glutamine N-methyltransferase PrmC</fullName>
    </alternativeName>
</protein>
<dbReference type="SUPFAM" id="SSF53335">
    <property type="entry name" value="S-adenosyl-L-methionine-dependent methyltransferases"/>
    <property type="match status" value="1"/>
</dbReference>
<dbReference type="Gene3D" id="3.40.50.150">
    <property type="entry name" value="Vaccinia Virus protein VP39"/>
    <property type="match status" value="1"/>
</dbReference>
<dbReference type="GO" id="GO:0032259">
    <property type="term" value="P:methylation"/>
    <property type="evidence" value="ECO:0007669"/>
    <property type="project" value="UniProtKB-KW"/>
</dbReference>
<evidence type="ECO:0000259" key="6">
    <source>
        <dbReference type="Pfam" id="PF05175"/>
    </source>
</evidence>
<keyword evidence="3 5" id="KW-0949">S-adenosyl-L-methionine</keyword>
<keyword evidence="1 5" id="KW-0489">Methyltransferase</keyword>
<dbReference type="InterPro" id="IPR004556">
    <property type="entry name" value="HemK-like"/>
</dbReference>
<dbReference type="NCBIfam" id="TIGR03534">
    <property type="entry name" value="RF_mod_PrmC"/>
    <property type="match status" value="1"/>
</dbReference>
<evidence type="ECO:0000256" key="3">
    <source>
        <dbReference type="ARBA" id="ARBA00022691"/>
    </source>
</evidence>
<evidence type="ECO:0000313" key="9">
    <source>
        <dbReference type="Proteomes" id="UP001597319"/>
    </source>
</evidence>
<dbReference type="InterPro" id="IPR029063">
    <property type="entry name" value="SAM-dependent_MTases_sf"/>
</dbReference>
<dbReference type="EMBL" id="JBHULE010000004">
    <property type="protein sequence ID" value="MFD2561779.1"/>
    <property type="molecule type" value="Genomic_DNA"/>
</dbReference>
<keyword evidence="2 5" id="KW-0808">Transferase</keyword>
<dbReference type="NCBIfam" id="TIGR00536">
    <property type="entry name" value="hemK_fam"/>
    <property type="match status" value="1"/>
</dbReference>
<evidence type="ECO:0000256" key="2">
    <source>
        <dbReference type="ARBA" id="ARBA00022679"/>
    </source>
</evidence>
<gene>
    <name evidence="5 8" type="primary">prmC</name>
    <name evidence="8" type="ORF">ACFSR1_03790</name>
</gene>
<evidence type="ECO:0000256" key="1">
    <source>
        <dbReference type="ARBA" id="ARBA00022603"/>
    </source>
</evidence>
<feature type="binding site" evidence="5">
    <location>
        <position position="147"/>
    </location>
    <ligand>
        <name>S-adenosyl-L-methionine</name>
        <dbReference type="ChEBI" id="CHEBI:59789"/>
    </ligand>
</feature>
<feature type="binding site" evidence="5">
    <location>
        <begin position="190"/>
        <end position="193"/>
    </location>
    <ligand>
        <name>substrate</name>
    </ligand>
</feature>
<comment type="catalytic activity">
    <reaction evidence="4 5">
        <text>L-glutaminyl-[peptide chain release factor] + S-adenosyl-L-methionine = N(5)-methyl-L-glutaminyl-[peptide chain release factor] + S-adenosyl-L-homocysteine + H(+)</text>
        <dbReference type="Rhea" id="RHEA:42896"/>
        <dbReference type="Rhea" id="RHEA-COMP:10271"/>
        <dbReference type="Rhea" id="RHEA-COMP:10272"/>
        <dbReference type="ChEBI" id="CHEBI:15378"/>
        <dbReference type="ChEBI" id="CHEBI:30011"/>
        <dbReference type="ChEBI" id="CHEBI:57856"/>
        <dbReference type="ChEBI" id="CHEBI:59789"/>
        <dbReference type="ChEBI" id="CHEBI:61891"/>
        <dbReference type="EC" id="2.1.1.297"/>
    </reaction>
</comment>
<dbReference type="CDD" id="cd02440">
    <property type="entry name" value="AdoMet_MTases"/>
    <property type="match status" value="1"/>
</dbReference>
<name>A0ABW5LD52_9FLAO</name>
<comment type="function">
    <text evidence="5">Methylates the class 1 translation termination release factors RF1/PrfA and RF2/PrfB on the glutamine residue of the universally conserved GGQ motif.</text>
</comment>
<evidence type="ECO:0000256" key="5">
    <source>
        <dbReference type="HAMAP-Rule" id="MF_02126"/>
    </source>
</evidence>
<dbReference type="InterPro" id="IPR007848">
    <property type="entry name" value="Small_mtfrase_dom"/>
</dbReference>
<accession>A0ABW5LD52</accession>
<evidence type="ECO:0000259" key="7">
    <source>
        <dbReference type="Pfam" id="PF17827"/>
    </source>
</evidence>
<dbReference type="Gene3D" id="1.10.8.10">
    <property type="entry name" value="DNA helicase RuvA subunit, C-terminal domain"/>
    <property type="match status" value="1"/>
</dbReference>
<dbReference type="Proteomes" id="UP001597319">
    <property type="component" value="Unassembled WGS sequence"/>
</dbReference>
<feature type="binding site" evidence="5">
    <location>
        <position position="190"/>
    </location>
    <ligand>
        <name>S-adenosyl-L-methionine</name>
        <dbReference type="ChEBI" id="CHEBI:59789"/>
    </ligand>
</feature>
<organism evidence="8 9">
    <name type="scientific">Aquimarina rubra</name>
    <dbReference type="NCBI Taxonomy" id="1920033"/>
    <lineage>
        <taxon>Bacteria</taxon>
        <taxon>Pseudomonadati</taxon>
        <taxon>Bacteroidota</taxon>
        <taxon>Flavobacteriia</taxon>
        <taxon>Flavobacteriales</taxon>
        <taxon>Flavobacteriaceae</taxon>
        <taxon>Aquimarina</taxon>
    </lineage>
</organism>
<dbReference type="EC" id="2.1.1.297" evidence="5"/>
<feature type="domain" description="Methyltransferase small" evidence="6">
    <location>
        <begin position="116"/>
        <end position="199"/>
    </location>
</feature>
<dbReference type="InterPro" id="IPR002052">
    <property type="entry name" value="DNA_methylase_N6_adenine_CS"/>
</dbReference>
<comment type="caution">
    <text evidence="8">The sequence shown here is derived from an EMBL/GenBank/DDBJ whole genome shotgun (WGS) entry which is preliminary data.</text>
</comment>
<dbReference type="HAMAP" id="MF_02126">
    <property type="entry name" value="RF_methyltr_PrmC"/>
    <property type="match status" value="1"/>
</dbReference>
<dbReference type="Pfam" id="PF17827">
    <property type="entry name" value="PrmC_N"/>
    <property type="match status" value="1"/>
</dbReference>
<evidence type="ECO:0000313" key="8">
    <source>
        <dbReference type="EMBL" id="MFD2561779.1"/>
    </source>
</evidence>
<proteinExistence type="inferred from homology"/>
<dbReference type="GO" id="GO:0102559">
    <property type="term" value="F:peptide chain release factor N(5)-glutamine methyltransferase activity"/>
    <property type="evidence" value="ECO:0007669"/>
    <property type="project" value="UniProtKB-EC"/>
</dbReference>
<dbReference type="PROSITE" id="PS00092">
    <property type="entry name" value="N6_MTASE"/>
    <property type="match status" value="1"/>
</dbReference>
<keyword evidence="9" id="KW-1185">Reference proteome</keyword>
<dbReference type="RefSeq" id="WP_378289796.1">
    <property type="nucleotide sequence ID" value="NZ_JBHULE010000004.1"/>
</dbReference>
<dbReference type="Pfam" id="PF05175">
    <property type="entry name" value="MTS"/>
    <property type="match status" value="1"/>
</dbReference>
<dbReference type="InterPro" id="IPR019874">
    <property type="entry name" value="RF_methyltr_PrmC"/>
</dbReference>
<reference evidence="9" key="1">
    <citation type="journal article" date="2019" name="Int. J. Syst. Evol. Microbiol.">
        <title>The Global Catalogue of Microorganisms (GCM) 10K type strain sequencing project: providing services to taxonomists for standard genome sequencing and annotation.</title>
        <authorList>
            <consortium name="The Broad Institute Genomics Platform"/>
            <consortium name="The Broad Institute Genome Sequencing Center for Infectious Disease"/>
            <person name="Wu L."/>
            <person name="Ma J."/>
        </authorList>
    </citation>
    <scope>NUCLEOTIDE SEQUENCE [LARGE SCALE GENOMIC DNA]</scope>
    <source>
        <strain evidence="9">KCTC 52274</strain>
    </source>
</reference>
<feature type="domain" description="Release factor glutamine methyltransferase N-terminal" evidence="7">
    <location>
        <begin position="10"/>
        <end position="76"/>
    </location>
</feature>